<evidence type="ECO:0000256" key="7">
    <source>
        <dbReference type="ARBA" id="ARBA00023136"/>
    </source>
</evidence>
<protein>
    <recommendedName>
        <fullName evidence="9">Vesicle transport protein</fullName>
    </recommendedName>
</protein>
<dbReference type="GO" id="GO:0016192">
    <property type="term" value="P:vesicle-mediated transport"/>
    <property type="evidence" value="ECO:0007669"/>
    <property type="project" value="InterPro"/>
</dbReference>
<accession>A0A0R3W4N2</accession>
<evidence type="ECO:0000313" key="10">
    <source>
        <dbReference type="EMBL" id="VDK34360.1"/>
    </source>
</evidence>
<keyword evidence="4 9" id="KW-0812">Transmembrane</keyword>
<organism evidence="12">
    <name type="scientific">Taenia asiatica</name>
    <name type="common">Asian tapeworm</name>
    <dbReference type="NCBI Taxonomy" id="60517"/>
    <lineage>
        <taxon>Eukaryota</taxon>
        <taxon>Metazoa</taxon>
        <taxon>Spiralia</taxon>
        <taxon>Lophotrochozoa</taxon>
        <taxon>Platyhelminthes</taxon>
        <taxon>Cestoda</taxon>
        <taxon>Eucestoda</taxon>
        <taxon>Cyclophyllidea</taxon>
        <taxon>Taeniidae</taxon>
        <taxon>Taenia</taxon>
    </lineage>
</organism>
<sequence>MFSTTLFKKSPPETSSDYYVFPPVLQSFLKKDTHSDAPCTSDGAPLITDSVSDPSQPSSTSSLFSRRLFMFSAPADNEPESFRGLSRGQRLLYFGISAFCASLFFSFALIFIPLLATPSGLRKFVFMYILGNVALMFAFAFAFGPWTYVKSLLARDRLPSTLTYAGSLFLGIYGVVWWRSTFCALLSIAIQIGLGLWQLKRFIFGGTKVLSFLSVFSSLRPGKITGTNLPV</sequence>
<evidence type="ECO:0000313" key="12">
    <source>
        <dbReference type="WBParaSite" id="TASK_0000500901-mRNA-1"/>
    </source>
</evidence>
<evidence type="ECO:0000256" key="4">
    <source>
        <dbReference type="ARBA" id="ARBA00022692"/>
    </source>
</evidence>
<reference evidence="12" key="1">
    <citation type="submission" date="2017-02" db="UniProtKB">
        <authorList>
            <consortium name="WormBaseParasite"/>
        </authorList>
    </citation>
    <scope>IDENTIFICATION</scope>
</reference>
<evidence type="ECO:0000313" key="11">
    <source>
        <dbReference type="Proteomes" id="UP000282613"/>
    </source>
</evidence>
<comment type="similarity">
    <text evidence="8 9">Belongs to the SFT2 family.</text>
</comment>
<evidence type="ECO:0000256" key="2">
    <source>
        <dbReference type="ARBA" id="ARBA00004141"/>
    </source>
</evidence>
<dbReference type="GO" id="GO:0005737">
    <property type="term" value="C:cytoplasm"/>
    <property type="evidence" value="ECO:0007669"/>
    <property type="project" value="UniProtKB-ARBA"/>
</dbReference>
<evidence type="ECO:0000256" key="5">
    <source>
        <dbReference type="ARBA" id="ARBA00022927"/>
    </source>
</evidence>
<evidence type="ECO:0000256" key="3">
    <source>
        <dbReference type="ARBA" id="ARBA00022448"/>
    </source>
</evidence>
<keyword evidence="11" id="KW-1185">Reference proteome</keyword>
<reference evidence="10 11" key="2">
    <citation type="submission" date="2018-11" db="EMBL/GenBank/DDBJ databases">
        <authorList>
            <consortium name="Pathogen Informatics"/>
        </authorList>
    </citation>
    <scope>NUCLEOTIDE SEQUENCE [LARGE SCALE GENOMIC DNA]</scope>
</reference>
<proteinExistence type="inferred from homology"/>
<evidence type="ECO:0000256" key="1">
    <source>
        <dbReference type="ARBA" id="ARBA00003566"/>
    </source>
</evidence>
<evidence type="ECO:0000256" key="6">
    <source>
        <dbReference type="ARBA" id="ARBA00022989"/>
    </source>
</evidence>
<dbReference type="Proteomes" id="UP000282613">
    <property type="component" value="Unassembled WGS sequence"/>
</dbReference>
<dbReference type="GO" id="GO:0016020">
    <property type="term" value="C:membrane"/>
    <property type="evidence" value="ECO:0007669"/>
    <property type="project" value="UniProtKB-SubCell"/>
</dbReference>
<dbReference type="GO" id="GO:0015031">
    <property type="term" value="P:protein transport"/>
    <property type="evidence" value="ECO:0007669"/>
    <property type="project" value="UniProtKB-KW"/>
</dbReference>
<feature type="transmembrane region" description="Helical" evidence="9">
    <location>
        <begin position="91"/>
        <end position="112"/>
    </location>
</feature>
<keyword evidence="3 9" id="KW-0813">Transport</keyword>
<dbReference type="STRING" id="60517.A0A0R3W4N2"/>
<gene>
    <name evidence="10" type="ORF">TASK_LOCUS5010</name>
</gene>
<dbReference type="AlphaFoldDB" id="A0A0R3W4N2"/>
<dbReference type="WBParaSite" id="TASK_0000500901-mRNA-1">
    <property type="protein sequence ID" value="TASK_0000500901-mRNA-1"/>
    <property type="gene ID" value="TASK_0000500901"/>
</dbReference>
<dbReference type="PANTHER" id="PTHR23137">
    <property type="entry name" value="VESICLE TRANSPORT PROTEIN-RELATED"/>
    <property type="match status" value="1"/>
</dbReference>
<dbReference type="OrthoDB" id="660759at2759"/>
<dbReference type="InterPro" id="IPR011691">
    <property type="entry name" value="Vesicle_transpt_SFT2"/>
</dbReference>
<dbReference type="GO" id="GO:0012505">
    <property type="term" value="C:endomembrane system"/>
    <property type="evidence" value="ECO:0007669"/>
    <property type="project" value="UniProtKB-ARBA"/>
</dbReference>
<keyword evidence="7 9" id="KW-0472">Membrane</keyword>
<keyword evidence="5 9" id="KW-0653">Protein transport</keyword>
<dbReference type="InterPro" id="IPR007305">
    <property type="entry name" value="Vesicle_transpt_Got1/SFT2"/>
</dbReference>
<feature type="transmembrane region" description="Helical" evidence="9">
    <location>
        <begin position="184"/>
        <end position="203"/>
    </location>
</feature>
<comment type="subcellular location">
    <subcellularLocation>
        <location evidence="2 9">Membrane</location>
        <topology evidence="2 9">Multi-pass membrane protein</topology>
    </subcellularLocation>
</comment>
<evidence type="ECO:0000256" key="8">
    <source>
        <dbReference type="ARBA" id="ARBA00025800"/>
    </source>
</evidence>
<dbReference type="EMBL" id="UYRS01018385">
    <property type="protein sequence ID" value="VDK34360.1"/>
    <property type="molecule type" value="Genomic_DNA"/>
</dbReference>
<dbReference type="PANTHER" id="PTHR23137:SF36">
    <property type="entry name" value="VESICLE TRANSPORT PROTEIN SFT2C"/>
    <property type="match status" value="1"/>
</dbReference>
<feature type="transmembrane region" description="Helical" evidence="9">
    <location>
        <begin position="124"/>
        <end position="149"/>
    </location>
</feature>
<evidence type="ECO:0000256" key="9">
    <source>
        <dbReference type="RuleBase" id="RU363111"/>
    </source>
</evidence>
<keyword evidence="6 9" id="KW-1133">Transmembrane helix</keyword>
<comment type="function">
    <text evidence="1 9">May be involved in fusion of retrograde transport vesicles derived from an endocytic compartment with the Golgi complex.</text>
</comment>
<dbReference type="Pfam" id="PF04178">
    <property type="entry name" value="Got1"/>
    <property type="match status" value="1"/>
</dbReference>
<feature type="transmembrane region" description="Helical" evidence="9">
    <location>
        <begin position="161"/>
        <end position="178"/>
    </location>
</feature>
<name>A0A0R3W4N2_TAEAS</name>